<organism evidence="2 3">
    <name type="scientific">Microvirga puerhi</name>
    <dbReference type="NCBI Taxonomy" id="2876078"/>
    <lineage>
        <taxon>Bacteria</taxon>
        <taxon>Pseudomonadati</taxon>
        <taxon>Pseudomonadota</taxon>
        <taxon>Alphaproteobacteria</taxon>
        <taxon>Hyphomicrobiales</taxon>
        <taxon>Methylobacteriaceae</taxon>
        <taxon>Microvirga</taxon>
    </lineage>
</organism>
<sequence length="268" mass="29215">MLHLPRSLRLCLFLGIPFIVSPANAEPKLDLALVIAVDVSSSMDPHEQKLQRDGFVEAFRSPLVHKAIQRGALGRIAVTYVEWSSMDDQIIVVPWTVIDGPDSASSFSQKLSFQPTRRGTTTSISAALDFSARLLREIEPETVRQVIDVSGDGTNNDGRPVTDARDQIAASGVTINGLPVMIKDPEAAWDMDILDIYYRDCVIGGMGAFMQPIRDVSQFAALVEIKILREVSGIGDQHSLVMPAGMGVDCRTGEKKEQEDGLPASKKP</sequence>
<comment type="caution">
    <text evidence="2">The sequence shown here is derived from an EMBL/GenBank/DDBJ whole genome shotgun (WGS) entry which is preliminary data.</text>
</comment>
<dbReference type="Pfam" id="PF06707">
    <property type="entry name" value="DUF1194"/>
    <property type="match status" value="1"/>
</dbReference>
<proteinExistence type="predicted"/>
<keyword evidence="1" id="KW-0732">Signal</keyword>
<dbReference type="CDD" id="cd00198">
    <property type="entry name" value="vWFA"/>
    <property type="match status" value="1"/>
</dbReference>
<reference evidence="2 3" key="1">
    <citation type="submission" date="2021-09" db="EMBL/GenBank/DDBJ databases">
        <title>The complete genome sequence of a new microorganism.</title>
        <authorList>
            <person name="Zi Z."/>
        </authorList>
    </citation>
    <scope>NUCLEOTIDE SEQUENCE [LARGE SCALE GENOMIC DNA]</scope>
    <source>
        <strain evidence="2 3">WGZ8</strain>
    </source>
</reference>
<dbReference type="RefSeq" id="WP_224311236.1">
    <property type="nucleotide sequence ID" value="NZ_JAIRBM010000002.1"/>
</dbReference>
<name>A0ABS7VJF8_9HYPH</name>
<evidence type="ECO:0000313" key="3">
    <source>
        <dbReference type="Proteomes" id="UP000704176"/>
    </source>
</evidence>
<keyword evidence="3" id="KW-1185">Reference proteome</keyword>
<dbReference type="SUPFAM" id="SSF53300">
    <property type="entry name" value="vWA-like"/>
    <property type="match status" value="1"/>
</dbReference>
<accession>A0ABS7VJF8</accession>
<gene>
    <name evidence="2" type="ORF">K9B37_02545</name>
</gene>
<feature type="chain" id="PRO_5047331141" evidence="1">
    <location>
        <begin position="26"/>
        <end position="268"/>
    </location>
</feature>
<dbReference type="Proteomes" id="UP000704176">
    <property type="component" value="Unassembled WGS sequence"/>
</dbReference>
<evidence type="ECO:0000256" key="1">
    <source>
        <dbReference type="SAM" id="SignalP"/>
    </source>
</evidence>
<feature type="signal peptide" evidence="1">
    <location>
        <begin position="1"/>
        <end position="25"/>
    </location>
</feature>
<evidence type="ECO:0000313" key="2">
    <source>
        <dbReference type="EMBL" id="MBZ6075177.1"/>
    </source>
</evidence>
<dbReference type="EMBL" id="JAIRBM010000002">
    <property type="protein sequence ID" value="MBZ6075177.1"/>
    <property type="molecule type" value="Genomic_DNA"/>
</dbReference>
<dbReference type="InterPro" id="IPR036465">
    <property type="entry name" value="vWFA_dom_sf"/>
</dbReference>
<dbReference type="Gene3D" id="3.40.50.410">
    <property type="entry name" value="von Willebrand factor, type A domain"/>
    <property type="match status" value="1"/>
</dbReference>
<dbReference type="InterPro" id="IPR010607">
    <property type="entry name" value="DUF1194"/>
</dbReference>
<protein>
    <submittedName>
        <fullName evidence="2">DUF1194 domain-containing protein</fullName>
    </submittedName>
</protein>